<proteinExistence type="predicted"/>
<dbReference type="PATRIC" id="fig|1182568.3.peg.843"/>
<evidence type="ECO:0000313" key="1">
    <source>
        <dbReference type="EMBL" id="ANE43075.1"/>
    </source>
</evidence>
<protein>
    <submittedName>
        <fullName evidence="1">Uncharacterized protein</fullName>
    </submittedName>
</protein>
<dbReference type="STRING" id="1182568.SU48_04050"/>
<organism evidence="1 2">
    <name type="scientific">Deinococcus puniceus</name>
    <dbReference type="NCBI Taxonomy" id="1182568"/>
    <lineage>
        <taxon>Bacteria</taxon>
        <taxon>Thermotogati</taxon>
        <taxon>Deinococcota</taxon>
        <taxon>Deinococci</taxon>
        <taxon>Deinococcales</taxon>
        <taxon>Deinococcaceae</taxon>
        <taxon>Deinococcus</taxon>
    </lineage>
</organism>
<dbReference type="Proteomes" id="UP000077363">
    <property type="component" value="Chromosome"/>
</dbReference>
<sequence length="168" mass="17970">MLPAPVLPASVLPIRRAALPLTALLIGTALAATALKPFSLDIENASGSEEYTISGKAPATYKADNFFGNLEDSVRKISMKFRAATTLVTYDVSAPRKILRSVKTPARQVAILDTVGNSSFSDRYHVGMTVAAKGVPGRFIFCEASTNTLQLVYEAIAICDSLSMKKKS</sequence>
<reference evidence="1 2" key="1">
    <citation type="submission" date="2015-01" db="EMBL/GenBank/DDBJ databases">
        <title>Deinococcus puniceus/DY1/ whole genome sequencing.</title>
        <authorList>
            <person name="Kim M.K."/>
            <person name="Srinivasan S."/>
            <person name="Lee J.-J."/>
        </authorList>
    </citation>
    <scope>NUCLEOTIDE SEQUENCE [LARGE SCALE GENOMIC DNA]</scope>
    <source>
        <strain evidence="1 2">DY1</strain>
    </source>
</reference>
<name>A0A172T7Q7_9DEIO</name>
<dbReference type="RefSeq" id="WP_064014131.1">
    <property type="nucleotide sequence ID" value="NZ_CP011387.1"/>
</dbReference>
<gene>
    <name evidence="1" type="ORF">SU48_04050</name>
</gene>
<dbReference type="EMBL" id="CP011387">
    <property type="protein sequence ID" value="ANE43075.1"/>
    <property type="molecule type" value="Genomic_DNA"/>
</dbReference>
<dbReference type="KEGG" id="dpu:SU48_04050"/>
<evidence type="ECO:0000313" key="2">
    <source>
        <dbReference type="Proteomes" id="UP000077363"/>
    </source>
</evidence>
<dbReference type="AlphaFoldDB" id="A0A172T7Q7"/>
<keyword evidence="2" id="KW-1185">Reference proteome</keyword>
<accession>A0A172T7Q7</accession>
<dbReference type="OrthoDB" id="9832702at2"/>